<evidence type="ECO:0000256" key="7">
    <source>
        <dbReference type="ARBA" id="ARBA00023004"/>
    </source>
</evidence>
<keyword evidence="10 12" id="KW-0472">Membrane</keyword>
<keyword evidence="6" id="KW-0732">Signal</keyword>
<evidence type="ECO:0000256" key="9">
    <source>
        <dbReference type="ARBA" id="ARBA00023077"/>
    </source>
</evidence>
<dbReference type="PANTHER" id="PTHR32552">
    <property type="entry name" value="FERRICHROME IRON RECEPTOR-RELATED"/>
    <property type="match status" value="1"/>
</dbReference>
<evidence type="ECO:0000256" key="6">
    <source>
        <dbReference type="ARBA" id="ARBA00022729"/>
    </source>
</evidence>
<dbReference type="InterPro" id="IPR039426">
    <property type="entry name" value="TonB-dep_rcpt-like"/>
</dbReference>
<evidence type="ECO:0000256" key="1">
    <source>
        <dbReference type="ARBA" id="ARBA00004571"/>
    </source>
</evidence>
<dbReference type="InterPro" id="IPR036942">
    <property type="entry name" value="Beta-barrel_TonB_sf"/>
</dbReference>
<dbReference type="Pfam" id="PF07715">
    <property type="entry name" value="Plug"/>
    <property type="match status" value="1"/>
</dbReference>
<proteinExistence type="inferred from homology"/>
<feature type="domain" description="TonB-dependent receptor-like beta-barrel" evidence="15">
    <location>
        <begin position="280"/>
        <end position="775"/>
    </location>
</feature>
<keyword evidence="9 13" id="KW-0798">TonB box</keyword>
<evidence type="ECO:0000256" key="5">
    <source>
        <dbReference type="ARBA" id="ARBA00022692"/>
    </source>
</evidence>
<reference evidence="17 18" key="1">
    <citation type="submission" date="2023-09" db="EMBL/GenBank/DDBJ databases">
        <authorList>
            <person name="Rey-Velasco X."/>
        </authorList>
    </citation>
    <scope>NUCLEOTIDE SEQUENCE [LARGE SCALE GENOMIC DNA]</scope>
    <source>
        <strain evidence="17 18">W311</strain>
    </source>
</reference>
<dbReference type="InterPro" id="IPR000531">
    <property type="entry name" value="Beta-barrel_TonB"/>
</dbReference>
<dbReference type="Pfam" id="PF00593">
    <property type="entry name" value="TonB_dep_Rec_b-barrel"/>
    <property type="match status" value="1"/>
</dbReference>
<comment type="subcellular location">
    <subcellularLocation>
        <location evidence="1 12">Cell outer membrane</location>
        <topology evidence="1 12">Multi-pass membrane protein</topology>
    </subcellularLocation>
</comment>
<keyword evidence="3 12" id="KW-1134">Transmembrane beta strand</keyword>
<evidence type="ECO:0000313" key="18">
    <source>
        <dbReference type="Proteomes" id="UP001302249"/>
    </source>
</evidence>
<protein>
    <submittedName>
        <fullName evidence="17">TonB-dependent receptor</fullName>
    </submittedName>
</protein>
<organism evidence="17 18">
    <name type="scientific">Stakelama saccharophila</name>
    <dbReference type="NCBI Taxonomy" id="3075605"/>
    <lineage>
        <taxon>Bacteria</taxon>
        <taxon>Pseudomonadati</taxon>
        <taxon>Pseudomonadota</taxon>
        <taxon>Alphaproteobacteria</taxon>
        <taxon>Sphingomonadales</taxon>
        <taxon>Sphingomonadaceae</taxon>
        <taxon>Stakelama</taxon>
    </lineage>
</organism>
<dbReference type="Proteomes" id="UP001302249">
    <property type="component" value="Chromosome"/>
</dbReference>
<evidence type="ECO:0000259" key="16">
    <source>
        <dbReference type="Pfam" id="PF07715"/>
    </source>
</evidence>
<dbReference type="InterPro" id="IPR012910">
    <property type="entry name" value="Plug_dom"/>
</dbReference>
<keyword evidence="11 12" id="KW-0998">Cell outer membrane</keyword>
<evidence type="ECO:0000313" key="17">
    <source>
        <dbReference type="EMBL" id="WNO53864.1"/>
    </source>
</evidence>
<evidence type="ECO:0000259" key="15">
    <source>
        <dbReference type="Pfam" id="PF00593"/>
    </source>
</evidence>
<name>A0ABZ0B8Z3_9SPHN</name>
<gene>
    <name evidence="17" type="ORF">RPR59_00975</name>
</gene>
<feature type="compositionally biased region" description="Low complexity" evidence="14">
    <location>
        <begin position="13"/>
        <end position="30"/>
    </location>
</feature>
<evidence type="ECO:0000256" key="10">
    <source>
        <dbReference type="ARBA" id="ARBA00023136"/>
    </source>
</evidence>
<dbReference type="PANTHER" id="PTHR32552:SF89">
    <property type="entry name" value="CATECHOLATE SIDEROPHORE RECEPTOR FIU"/>
    <property type="match status" value="1"/>
</dbReference>
<dbReference type="RefSeq" id="WP_313915739.1">
    <property type="nucleotide sequence ID" value="NZ_CP135076.1"/>
</dbReference>
<accession>A0ABZ0B8Z3</accession>
<keyword evidence="17" id="KW-0675">Receptor</keyword>
<dbReference type="SUPFAM" id="SSF56935">
    <property type="entry name" value="Porins"/>
    <property type="match status" value="1"/>
</dbReference>
<evidence type="ECO:0000256" key="13">
    <source>
        <dbReference type="RuleBase" id="RU003357"/>
    </source>
</evidence>
<sequence length="819" mass="90685">MAGAVHCAPVFAQSTQQAATDDSQTDSTSSEGQEIVVTGRAGNDERKKVDTSYAISTITQQDLQMRAPIGLANALKQVPGFYVTSTSGEISNGLRVRGIPSDGYQTVALLEDGIPIQADPGLGWLNGDQSLRLDQTVERIEVVRGGPSSIFYSNAPGAAINFITRRGTDHVEGELRYEGANYNSHRLDGWLSGPIGSSDWRFLAGGYYRLSDGQHHVGYKLDKGGQFRVNVSRDFDHGSVMFGVKRIDEKVGNWRGGVYTTDADGDVVSVPGFDDRRDAIAGPDTRYFDFLTPDGPYRFDASTNATVRLTQLTFDANYDLSDRFKVEERARYRTSWTRRNEVTLYNVAKASDLLTSLYGNAVNADAGQSLGLFYRNTGTEFGYANQNGNGLALVDLARSHTVPLDEFITDTRVTGNLDALGHHDLALGFYFANVNEEYNVNSAAILTDVTDNASVLDAYLLDAEGNKIYQFTDNGVAQYGAEFANSSGESDTIAVYASDEWQLTPKLRLDAGIRWEQIRTTGQVEGRETVDLDQSPTAADDSVAVGNGIFTPFSRKFDHTSWTVGANYQFQPDWGLFLRYTDAFRLPSISSFITNAGADPVVQTMNFLEGGIKFSRPTFDFYLTGFRSIYNSYEIDDYREEADGTLEPFRVFGDTRTWGTELEATWRPVDWFDLHGSWTWQDARFSSFVFTNSDGVLTDYSHHKLNGVPANIFRLTPGFNLFDRKLRLQADVNYNGDLYTDVANDIRLPSYWTLDIDASYNVTPRLQLNLIVENVTNTFGLVNGNPRAGTIDNSEAGQAIFIGSSLAARSFRGAITYRF</sequence>
<keyword evidence="18" id="KW-1185">Reference proteome</keyword>
<keyword evidence="7" id="KW-0408">Iron</keyword>
<evidence type="ECO:0000256" key="14">
    <source>
        <dbReference type="SAM" id="MobiDB-lite"/>
    </source>
</evidence>
<feature type="domain" description="TonB-dependent receptor plug" evidence="16">
    <location>
        <begin position="48"/>
        <end position="158"/>
    </location>
</feature>
<keyword evidence="8" id="KW-0406">Ion transport</keyword>
<dbReference type="PROSITE" id="PS52016">
    <property type="entry name" value="TONB_DEPENDENT_REC_3"/>
    <property type="match status" value="1"/>
</dbReference>
<evidence type="ECO:0000256" key="11">
    <source>
        <dbReference type="ARBA" id="ARBA00023237"/>
    </source>
</evidence>
<keyword evidence="5 12" id="KW-0812">Transmembrane</keyword>
<dbReference type="InterPro" id="IPR037066">
    <property type="entry name" value="Plug_dom_sf"/>
</dbReference>
<dbReference type="Gene3D" id="2.170.130.10">
    <property type="entry name" value="TonB-dependent receptor, plug domain"/>
    <property type="match status" value="1"/>
</dbReference>
<feature type="region of interest" description="Disordered" evidence="14">
    <location>
        <begin position="13"/>
        <end position="43"/>
    </location>
</feature>
<dbReference type="Gene3D" id="2.40.170.20">
    <property type="entry name" value="TonB-dependent receptor, beta-barrel domain"/>
    <property type="match status" value="1"/>
</dbReference>
<evidence type="ECO:0000256" key="2">
    <source>
        <dbReference type="ARBA" id="ARBA00022448"/>
    </source>
</evidence>
<keyword evidence="4" id="KW-0410">Iron transport</keyword>
<evidence type="ECO:0000256" key="4">
    <source>
        <dbReference type="ARBA" id="ARBA00022496"/>
    </source>
</evidence>
<dbReference type="EMBL" id="CP135076">
    <property type="protein sequence ID" value="WNO53864.1"/>
    <property type="molecule type" value="Genomic_DNA"/>
</dbReference>
<evidence type="ECO:0000256" key="3">
    <source>
        <dbReference type="ARBA" id="ARBA00022452"/>
    </source>
</evidence>
<evidence type="ECO:0000256" key="8">
    <source>
        <dbReference type="ARBA" id="ARBA00023065"/>
    </source>
</evidence>
<keyword evidence="2 12" id="KW-0813">Transport</keyword>
<evidence type="ECO:0000256" key="12">
    <source>
        <dbReference type="PROSITE-ProRule" id="PRU01360"/>
    </source>
</evidence>
<comment type="similarity">
    <text evidence="12 13">Belongs to the TonB-dependent receptor family.</text>
</comment>